<accession>A0A9W6HKA9</accession>
<comment type="caution">
    <text evidence="2">The sequence shown here is derived from an EMBL/GenBank/DDBJ whole genome shotgun (WGS) entry which is preliminary data.</text>
</comment>
<dbReference type="AlphaFoldDB" id="A0A9W6HKA9"/>
<organism evidence="2 3">
    <name type="scientific">Microbacterium dextranolyticum</name>
    <dbReference type="NCBI Taxonomy" id="36806"/>
    <lineage>
        <taxon>Bacteria</taxon>
        <taxon>Bacillati</taxon>
        <taxon>Actinomycetota</taxon>
        <taxon>Actinomycetes</taxon>
        <taxon>Micrococcales</taxon>
        <taxon>Microbacteriaceae</taxon>
        <taxon>Microbacterium</taxon>
    </lineage>
</organism>
<reference evidence="2" key="1">
    <citation type="journal article" date="2014" name="Int. J. Syst. Evol. Microbiol.">
        <title>Complete genome sequence of Corynebacterium casei LMG S-19264T (=DSM 44701T), isolated from a smear-ripened cheese.</title>
        <authorList>
            <consortium name="US DOE Joint Genome Institute (JGI-PGF)"/>
            <person name="Walter F."/>
            <person name="Albersmeier A."/>
            <person name="Kalinowski J."/>
            <person name="Ruckert C."/>
        </authorList>
    </citation>
    <scope>NUCLEOTIDE SEQUENCE</scope>
    <source>
        <strain evidence="2">VKM Ac-1940</strain>
    </source>
</reference>
<evidence type="ECO:0000256" key="1">
    <source>
        <dbReference type="SAM" id="Coils"/>
    </source>
</evidence>
<dbReference type="Proteomes" id="UP001142291">
    <property type="component" value="Unassembled WGS sequence"/>
</dbReference>
<gene>
    <name evidence="2" type="ORF">GCM10017591_00450</name>
</gene>
<dbReference type="RefSeq" id="WP_204962517.1">
    <property type="nucleotide sequence ID" value="NZ_BAAAUR010000002.1"/>
</dbReference>
<name>A0A9W6HKA9_9MICO</name>
<feature type="coiled-coil region" evidence="1">
    <location>
        <begin position="55"/>
        <end position="82"/>
    </location>
</feature>
<proteinExistence type="predicted"/>
<sequence length="99" mass="10175">MPTLADPSTLAALAAARRLLDRARDDAVTLRGDVGALADATDWHARATDGYRAGVSSLSDSLARLERLIDAADADLAAAASTLSRAPDGAASLALSGWW</sequence>
<evidence type="ECO:0000313" key="3">
    <source>
        <dbReference type="Proteomes" id="UP001142291"/>
    </source>
</evidence>
<keyword evidence="3" id="KW-1185">Reference proteome</keyword>
<dbReference type="EMBL" id="BSER01000001">
    <property type="protein sequence ID" value="GLJ93984.1"/>
    <property type="molecule type" value="Genomic_DNA"/>
</dbReference>
<keyword evidence="1" id="KW-0175">Coiled coil</keyword>
<protein>
    <submittedName>
        <fullName evidence="2">Uncharacterized protein</fullName>
    </submittedName>
</protein>
<evidence type="ECO:0000313" key="2">
    <source>
        <dbReference type="EMBL" id="GLJ93984.1"/>
    </source>
</evidence>
<reference evidence="2" key="2">
    <citation type="submission" date="2023-01" db="EMBL/GenBank/DDBJ databases">
        <authorList>
            <person name="Sun Q."/>
            <person name="Evtushenko L."/>
        </authorList>
    </citation>
    <scope>NUCLEOTIDE SEQUENCE</scope>
    <source>
        <strain evidence="2">VKM Ac-1940</strain>
    </source>
</reference>